<keyword evidence="1" id="KW-1133">Transmembrane helix</keyword>
<keyword evidence="1" id="KW-0472">Membrane</keyword>
<reference evidence="2 3" key="1">
    <citation type="submission" date="2019-08" db="EMBL/GenBank/DDBJ databases">
        <authorList>
            <person name="Peeters C."/>
        </authorList>
    </citation>
    <scope>NUCLEOTIDE SEQUENCE [LARGE SCALE GENOMIC DNA]</scope>
    <source>
        <strain evidence="2 3">LMG 31114</strain>
    </source>
</reference>
<feature type="transmembrane region" description="Helical" evidence="1">
    <location>
        <begin position="42"/>
        <end position="59"/>
    </location>
</feature>
<dbReference type="RefSeq" id="WP_150682068.1">
    <property type="nucleotide sequence ID" value="NZ_CABPSK010000006.1"/>
</dbReference>
<dbReference type="OrthoDB" id="713921at2"/>
<proteinExistence type="predicted"/>
<accession>A0A5E4YZ79</accession>
<dbReference type="EMBL" id="CABPSK010000006">
    <property type="protein sequence ID" value="VVE53727.1"/>
    <property type="molecule type" value="Genomic_DNA"/>
</dbReference>
<feature type="transmembrane region" description="Helical" evidence="1">
    <location>
        <begin position="134"/>
        <end position="157"/>
    </location>
</feature>
<dbReference type="GeneID" id="300406853"/>
<sequence length="169" mass="17805">MPHPISTLGAGHTAISLVTFVAGLVSFVRYQRIESASRSGKLYLAGMLISVLTSFGLSSTGGFNAGHALGILALLATLGGLVIPNIGFLGRARPYLSQLAFAFSFFLLLVPGINETLTRLPVSHPLASGPESPLVRGALAAWLGIFVVGAVVQLLWLRSQRKLHRSTSV</sequence>
<dbReference type="Proteomes" id="UP000366945">
    <property type="component" value="Unassembled WGS sequence"/>
</dbReference>
<evidence type="ECO:0000256" key="1">
    <source>
        <dbReference type="SAM" id="Phobius"/>
    </source>
</evidence>
<evidence type="ECO:0000313" key="3">
    <source>
        <dbReference type="Proteomes" id="UP000366945"/>
    </source>
</evidence>
<evidence type="ECO:0000313" key="2">
    <source>
        <dbReference type="EMBL" id="VVE53727.1"/>
    </source>
</evidence>
<feature type="transmembrane region" description="Helical" evidence="1">
    <location>
        <begin position="12"/>
        <end position="30"/>
    </location>
</feature>
<keyword evidence="3" id="KW-1185">Reference proteome</keyword>
<name>A0A5E4YZ79_9BURK</name>
<keyword evidence="1" id="KW-0812">Transmembrane</keyword>
<dbReference type="AlphaFoldDB" id="A0A5E4YZ79"/>
<feature type="transmembrane region" description="Helical" evidence="1">
    <location>
        <begin position="95"/>
        <end position="114"/>
    </location>
</feature>
<feature type="transmembrane region" description="Helical" evidence="1">
    <location>
        <begin position="65"/>
        <end position="83"/>
    </location>
</feature>
<gene>
    <name evidence="2" type="ORF">PPN31114_04875</name>
</gene>
<organism evidence="2 3">
    <name type="scientific">Pandoraea pneumonica</name>
    <dbReference type="NCBI Taxonomy" id="2508299"/>
    <lineage>
        <taxon>Bacteria</taxon>
        <taxon>Pseudomonadati</taxon>
        <taxon>Pseudomonadota</taxon>
        <taxon>Betaproteobacteria</taxon>
        <taxon>Burkholderiales</taxon>
        <taxon>Burkholderiaceae</taxon>
        <taxon>Pandoraea</taxon>
    </lineage>
</organism>
<protein>
    <submittedName>
        <fullName evidence="2">Membrane protein</fullName>
    </submittedName>
</protein>